<dbReference type="HOGENOM" id="CLU_054216_0_0_1"/>
<gene>
    <name evidence="19" type="ORF">NEMVEDRAFT_v1g124123</name>
</gene>
<evidence type="ECO:0000256" key="6">
    <source>
        <dbReference type="ARBA" id="ARBA00022691"/>
    </source>
</evidence>
<dbReference type="FunCoup" id="A7SMV6">
    <property type="interactions" value="350"/>
</dbReference>
<evidence type="ECO:0000259" key="18">
    <source>
        <dbReference type="PROSITE" id="PS50280"/>
    </source>
</evidence>
<dbReference type="GO" id="GO:0140955">
    <property type="term" value="F:histone H3K36 trimethyltransferase activity"/>
    <property type="evidence" value="ECO:0007669"/>
    <property type="project" value="UniProtKB-EC"/>
</dbReference>
<evidence type="ECO:0000256" key="12">
    <source>
        <dbReference type="ARBA" id="ARBA00047545"/>
    </source>
</evidence>
<evidence type="ECO:0000313" key="20">
    <source>
        <dbReference type="Proteomes" id="UP000001593"/>
    </source>
</evidence>
<reference evidence="19 20" key="1">
    <citation type="journal article" date="2007" name="Science">
        <title>Sea anemone genome reveals ancestral eumetazoan gene repertoire and genomic organization.</title>
        <authorList>
            <person name="Putnam N.H."/>
            <person name="Srivastava M."/>
            <person name="Hellsten U."/>
            <person name="Dirks B."/>
            <person name="Chapman J."/>
            <person name="Salamov A."/>
            <person name="Terry A."/>
            <person name="Shapiro H."/>
            <person name="Lindquist E."/>
            <person name="Kapitonov V.V."/>
            <person name="Jurka J."/>
            <person name="Genikhovich G."/>
            <person name="Grigoriev I.V."/>
            <person name="Lucas S.M."/>
            <person name="Steele R.E."/>
            <person name="Finnerty J.R."/>
            <person name="Technau U."/>
            <person name="Martindale M.Q."/>
            <person name="Rokhsar D.S."/>
        </authorList>
    </citation>
    <scope>NUCLEOTIDE SEQUENCE [LARGE SCALE GENOMIC DNA]</scope>
    <source>
        <strain evidence="20">CH2 X CH6</strain>
    </source>
</reference>
<dbReference type="Proteomes" id="UP000001593">
    <property type="component" value="Unassembled WGS sequence"/>
</dbReference>
<evidence type="ECO:0000256" key="1">
    <source>
        <dbReference type="ARBA" id="ARBA00004496"/>
    </source>
</evidence>
<keyword evidence="9" id="KW-0862">Zinc</keyword>
<dbReference type="InterPro" id="IPR046341">
    <property type="entry name" value="SET_dom_sf"/>
</dbReference>
<evidence type="ECO:0000256" key="9">
    <source>
        <dbReference type="ARBA" id="ARBA00022833"/>
    </source>
</evidence>
<dbReference type="STRING" id="45351.A7SMV6"/>
<evidence type="ECO:0000256" key="14">
    <source>
        <dbReference type="ARBA" id="ARBA00049497"/>
    </source>
</evidence>
<evidence type="ECO:0000256" key="3">
    <source>
        <dbReference type="ARBA" id="ARBA00022490"/>
    </source>
</evidence>
<dbReference type="GO" id="GO:0032259">
    <property type="term" value="P:methylation"/>
    <property type="evidence" value="ECO:0007669"/>
    <property type="project" value="UniProtKB-KW"/>
</dbReference>
<keyword evidence="6" id="KW-0949">S-adenosyl-L-methionine</keyword>
<comment type="catalytic activity">
    <reaction evidence="12">
        <text>L-lysyl(36)-[histone H3] + 3 S-adenosyl-L-methionine = N(6),N(6),N(6)-trimethyl-L-lysyl(36)-[histone H3] + 3 S-adenosyl-L-homocysteine + 3 H(+)</text>
        <dbReference type="Rhea" id="RHEA:60324"/>
        <dbReference type="Rhea" id="RHEA-COMP:9785"/>
        <dbReference type="Rhea" id="RHEA-COMP:15536"/>
        <dbReference type="ChEBI" id="CHEBI:15378"/>
        <dbReference type="ChEBI" id="CHEBI:29969"/>
        <dbReference type="ChEBI" id="CHEBI:57856"/>
        <dbReference type="ChEBI" id="CHEBI:59789"/>
        <dbReference type="ChEBI" id="CHEBI:61961"/>
        <dbReference type="EC" id="2.1.1.359"/>
    </reaction>
</comment>
<dbReference type="EC" id="2.1.1.359" evidence="2"/>
<dbReference type="InParanoid" id="A7SMV6"/>
<dbReference type="eggNOG" id="KOG2084">
    <property type="taxonomic scope" value="Eukaryota"/>
</dbReference>
<keyword evidence="8" id="KW-0863">Zinc-finger</keyword>
<evidence type="ECO:0000256" key="16">
    <source>
        <dbReference type="ARBA" id="ARBA00049789"/>
    </source>
</evidence>
<dbReference type="Pfam" id="PF00856">
    <property type="entry name" value="SET"/>
    <property type="match status" value="1"/>
</dbReference>
<dbReference type="PANTHER" id="PTHR46402:SF2">
    <property type="entry name" value="HISTONE-LYSINE N-TRIMETHYLTRANSFERASE SMYD5"/>
    <property type="match status" value="1"/>
</dbReference>
<dbReference type="AlphaFoldDB" id="A7SMV6"/>
<dbReference type="EMBL" id="DS469713">
    <property type="protein sequence ID" value="EDO34962.1"/>
    <property type="molecule type" value="Genomic_DNA"/>
</dbReference>
<evidence type="ECO:0000256" key="10">
    <source>
        <dbReference type="ARBA" id="ARBA00024057"/>
    </source>
</evidence>
<evidence type="ECO:0000256" key="17">
    <source>
        <dbReference type="ARBA" id="ARBA00049806"/>
    </source>
</evidence>
<evidence type="ECO:0000256" key="8">
    <source>
        <dbReference type="ARBA" id="ARBA00022771"/>
    </source>
</evidence>
<keyword evidence="5" id="KW-0808">Transferase</keyword>
<evidence type="ECO:0000256" key="15">
    <source>
        <dbReference type="ARBA" id="ARBA00049768"/>
    </source>
</evidence>
<dbReference type="OrthoDB" id="438641at2759"/>
<dbReference type="PANTHER" id="PTHR46402">
    <property type="entry name" value="SET AND MYND DOMAIN-CONTAINING PROTEIN 5"/>
    <property type="match status" value="1"/>
</dbReference>
<dbReference type="Gene3D" id="2.170.270.10">
    <property type="entry name" value="SET domain"/>
    <property type="match status" value="1"/>
</dbReference>
<dbReference type="EC" id="2.1.1.372" evidence="10"/>
<evidence type="ECO:0000256" key="4">
    <source>
        <dbReference type="ARBA" id="ARBA00022603"/>
    </source>
</evidence>
<dbReference type="GO" id="GO:0008270">
    <property type="term" value="F:zinc ion binding"/>
    <property type="evidence" value="ECO:0007669"/>
    <property type="project" value="UniProtKB-KW"/>
</dbReference>
<evidence type="ECO:0000256" key="13">
    <source>
        <dbReference type="ARBA" id="ARBA00048081"/>
    </source>
</evidence>
<evidence type="ECO:0000256" key="7">
    <source>
        <dbReference type="ARBA" id="ARBA00022723"/>
    </source>
</evidence>
<evidence type="ECO:0000256" key="11">
    <source>
        <dbReference type="ARBA" id="ARBA00033038"/>
    </source>
</evidence>
<dbReference type="GO" id="GO:0140943">
    <property type="term" value="F:histone H4K20 trimethyltransferase activity"/>
    <property type="evidence" value="ECO:0007669"/>
    <property type="project" value="UniProtKB-EC"/>
</dbReference>
<keyword evidence="20" id="KW-1185">Reference proteome</keyword>
<protein>
    <recommendedName>
        <fullName evidence="15">Protein-lysine N-trimethyltransferase SMYD5</fullName>
        <ecNumber evidence="2">2.1.1.359</ecNumber>
        <ecNumber evidence="10">2.1.1.372</ecNumber>
    </recommendedName>
    <alternativeName>
        <fullName evidence="11">SET and MYND domain-containing protein 5</fullName>
    </alternativeName>
    <alternativeName>
        <fullName evidence="16">[histone H3]-lysine20 N-trimethyltransferase SMYD5</fullName>
    </alternativeName>
    <alternativeName>
        <fullName evidence="17">[histone H4]-lysine36 N-trimethyltransferase SMYD5</fullName>
    </alternativeName>
</protein>
<dbReference type="InterPro" id="IPR044422">
    <property type="entry name" value="SMYD5_SET"/>
</dbReference>
<dbReference type="GO" id="GO:0042799">
    <property type="term" value="F:histone H4K20 methyltransferase activity"/>
    <property type="evidence" value="ECO:0000318"/>
    <property type="project" value="GO_Central"/>
</dbReference>
<dbReference type="GO" id="GO:0045814">
    <property type="term" value="P:negative regulation of gene expression, epigenetic"/>
    <property type="evidence" value="ECO:0000318"/>
    <property type="project" value="GO_Central"/>
</dbReference>
<evidence type="ECO:0000313" key="19">
    <source>
        <dbReference type="EMBL" id="EDO34962.1"/>
    </source>
</evidence>
<dbReference type="PROSITE" id="PS50280">
    <property type="entry name" value="SET"/>
    <property type="match status" value="1"/>
</dbReference>
<dbReference type="SUPFAM" id="SSF82199">
    <property type="entry name" value="SET domain"/>
    <property type="match status" value="1"/>
</dbReference>
<dbReference type="SMART" id="SM00317">
    <property type="entry name" value="SET"/>
    <property type="match status" value="1"/>
</dbReference>
<organism evidence="19 20">
    <name type="scientific">Nematostella vectensis</name>
    <name type="common">Starlet sea anemone</name>
    <dbReference type="NCBI Taxonomy" id="45351"/>
    <lineage>
        <taxon>Eukaryota</taxon>
        <taxon>Metazoa</taxon>
        <taxon>Cnidaria</taxon>
        <taxon>Anthozoa</taxon>
        <taxon>Hexacorallia</taxon>
        <taxon>Actiniaria</taxon>
        <taxon>Edwardsiidae</taxon>
        <taxon>Nematostella</taxon>
    </lineage>
</organism>
<dbReference type="InterPro" id="IPR001214">
    <property type="entry name" value="SET_dom"/>
</dbReference>
<keyword evidence="7" id="KW-0479">Metal-binding</keyword>
<comment type="catalytic activity">
    <reaction evidence="14">
        <text>L-lysyl-[protein] + 3 S-adenosyl-L-methionine = N(6),N(6),N(6)-trimethyl-L-lysyl-[protein] + 3 S-adenosyl-L-homocysteine + 3 H(+)</text>
        <dbReference type="Rhea" id="RHEA:54192"/>
        <dbReference type="Rhea" id="RHEA-COMP:9752"/>
        <dbReference type="Rhea" id="RHEA-COMP:13826"/>
        <dbReference type="ChEBI" id="CHEBI:15378"/>
        <dbReference type="ChEBI" id="CHEBI:29969"/>
        <dbReference type="ChEBI" id="CHEBI:57856"/>
        <dbReference type="ChEBI" id="CHEBI:59789"/>
        <dbReference type="ChEBI" id="CHEBI:61961"/>
    </reaction>
    <physiologicalReaction direction="left-to-right" evidence="14">
        <dbReference type="Rhea" id="RHEA:54193"/>
    </physiologicalReaction>
</comment>
<comment type="catalytic activity">
    <reaction evidence="13">
        <text>L-lysyl(20)-[histone H4] + 3 S-adenosyl-L-methionine = N(6),N(6),N(6)-trimethyl-L-lysyl(20)-[histone H4] + 3 S-adenosyl-L-homocysteine + 3 H(+)</text>
        <dbReference type="Rhea" id="RHEA:64456"/>
        <dbReference type="Rhea" id="RHEA-COMP:15554"/>
        <dbReference type="Rhea" id="RHEA-COMP:15998"/>
        <dbReference type="ChEBI" id="CHEBI:15378"/>
        <dbReference type="ChEBI" id="CHEBI:29969"/>
        <dbReference type="ChEBI" id="CHEBI:57856"/>
        <dbReference type="ChEBI" id="CHEBI:59789"/>
        <dbReference type="ChEBI" id="CHEBI:61961"/>
        <dbReference type="EC" id="2.1.1.372"/>
    </reaction>
</comment>
<proteinExistence type="predicted"/>
<dbReference type="GO" id="GO:0005737">
    <property type="term" value="C:cytoplasm"/>
    <property type="evidence" value="ECO:0007669"/>
    <property type="project" value="UniProtKB-SubCell"/>
</dbReference>
<evidence type="ECO:0000256" key="2">
    <source>
        <dbReference type="ARBA" id="ARBA00012178"/>
    </source>
</evidence>
<accession>A7SMV6</accession>
<dbReference type="CDD" id="cd10521">
    <property type="entry name" value="SET_SMYD5"/>
    <property type="match status" value="1"/>
</dbReference>
<keyword evidence="3" id="KW-0963">Cytoplasm</keyword>
<dbReference type="PhylomeDB" id="A7SMV6"/>
<evidence type="ECO:0000256" key="5">
    <source>
        <dbReference type="ARBA" id="ARBA00022679"/>
    </source>
</evidence>
<feature type="domain" description="SET" evidence="18">
    <location>
        <begin position="6"/>
        <end position="341"/>
    </location>
</feature>
<comment type="subcellular location">
    <subcellularLocation>
        <location evidence="1">Cytoplasm</location>
    </subcellularLocation>
</comment>
<dbReference type="OMA" id="LMAMYQQ"/>
<dbReference type="SUPFAM" id="SSF144232">
    <property type="entry name" value="HIT/MYND zinc finger-like"/>
    <property type="match status" value="1"/>
</dbReference>
<sequence>MDVTQSGFIVKETDSERGRALFASRDFKEGDTIFEEDPLVCSQFLWNAAYSYTACDHCMRSLETAQDMARRLSSNPTLELPYSAECCAVTKAGEPISYCPQCNVAYCSENCRIKALDQYHRILCLGTSTPDPNHPLVKLQETWKNIHYPPETANIMLIARIMATILQATNSDVKKGSFSHFCSNVVNKEQQIAHKLLGLHFQEQLDMIRILLSEAMYDDRLEQWFTPEGFSSLFALVGTNGQGIGTSSLSLYVHNIDSYPALSDDERQAIDIFLNQLYEEMERVSGQFLNCEGAGLYALQSSCNHSCAPNAEVTFPKNNSTLVLKALHPIKNGEEICISYLEECQRERSRHSRLKYLRENYIFDCTCTKCELQANEPDESSSDGDDEHDDE</sequence>
<name>A7SMV6_NEMVE</name>
<keyword evidence="4" id="KW-0489">Methyltransferase</keyword>
<dbReference type="KEGG" id="nve:5506349"/>